<dbReference type="EMBL" id="LXQA010733894">
    <property type="protein sequence ID" value="MCI68287.1"/>
    <property type="molecule type" value="Genomic_DNA"/>
</dbReference>
<feature type="non-terminal residue" evidence="1">
    <location>
        <position position="1"/>
    </location>
</feature>
<keyword evidence="2" id="KW-1185">Reference proteome</keyword>
<organism evidence="1 2">
    <name type="scientific">Trifolium medium</name>
    <dbReference type="NCBI Taxonomy" id="97028"/>
    <lineage>
        <taxon>Eukaryota</taxon>
        <taxon>Viridiplantae</taxon>
        <taxon>Streptophyta</taxon>
        <taxon>Embryophyta</taxon>
        <taxon>Tracheophyta</taxon>
        <taxon>Spermatophyta</taxon>
        <taxon>Magnoliopsida</taxon>
        <taxon>eudicotyledons</taxon>
        <taxon>Gunneridae</taxon>
        <taxon>Pentapetalae</taxon>
        <taxon>rosids</taxon>
        <taxon>fabids</taxon>
        <taxon>Fabales</taxon>
        <taxon>Fabaceae</taxon>
        <taxon>Papilionoideae</taxon>
        <taxon>50 kb inversion clade</taxon>
        <taxon>NPAAA clade</taxon>
        <taxon>Hologalegina</taxon>
        <taxon>IRL clade</taxon>
        <taxon>Trifolieae</taxon>
        <taxon>Trifolium</taxon>
    </lineage>
</organism>
<evidence type="ECO:0000313" key="1">
    <source>
        <dbReference type="EMBL" id="MCI68287.1"/>
    </source>
</evidence>
<dbReference type="Proteomes" id="UP000265520">
    <property type="component" value="Unassembled WGS sequence"/>
</dbReference>
<sequence>AAQACAGRSWSVLGCAGCSAILRYTQQI</sequence>
<comment type="caution">
    <text evidence="1">The sequence shown here is derived from an EMBL/GenBank/DDBJ whole genome shotgun (WGS) entry which is preliminary data.</text>
</comment>
<accession>A0A392U671</accession>
<name>A0A392U671_9FABA</name>
<reference evidence="1 2" key="1">
    <citation type="journal article" date="2018" name="Front. Plant Sci.">
        <title>Red Clover (Trifolium pratense) and Zigzag Clover (T. medium) - A Picture of Genomic Similarities and Differences.</title>
        <authorList>
            <person name="Dluhosova J."/>
            <person name="Istvanek J."/>
            <person name="Nedelnik J."/>
            <person name="Repkova J."/>
        </authorList>
    </citation>
    <scope>NUCLEOTIDE SEQUENCE [LARGE SCALE GENOMIC DNA]</scope>
    <source>
        <strain evidence="2">cv. 10/8</strain>
        <tissue evidence="1">Leaf</tissue>
    </source>
</reference>
<evidence type="ECO:0000313" key="2">
    <source>
        <dbReference type="Proteomes" id="UP000265520"/>
    </source>
</evidence>
<protein>
    <submittedName>
        <fullName evidence="1">Uncharacterized protein</fullName>
    </submittedName>
</protein>
<dbReference type="AlphaFoldDB" id="A0A392U671"/>
<proteinExistence type="predicted"/>